<organism evidence="1 2">
    <name type="scientific">Candidatus Pseudoramibacter fermentans</name>
    <dbReference type="NCBI Taxonomy" id="2594427"/>
    <lineage>
        <taxon>Bacteria</taxon>
        <taxon>Bacillati</taxon>
        <taxon>Bacillota</taxon>
        <taxon>Clostridia</taxon>
        <taxon>Eubacteriales</taxon>
        <taxon>Eubacteriaceae</taxon>
        <taxon>Pseudoramibacter</taxon>
    </lineage>
</organism>
<dbReference type="EMBL" id="VOGB01000004">
    <property type="protein sequence ID" value="MQM73101.1"/>
    <property type="molecule type" value="Genomic_DNA"/>
</dbReference>
<dbReference type="Proteomes" id="UP000473648">
    <property type="component" value="Unassembled WGS sequence"/>
</dbReference>
<evidence type="ECO:0000313" key="2">
    <source>
        <dbReference type="Proteomes" id="UP000473648"/>
    </source>
</evidence>
<dbReference type="AlphaFoldDB" id="A0A6L5GS53"/>
<gene>
    <name evidence="1" type="ORF">FRC53_06730</name>
</gene>
<evidence type="ECO:0000313" key="1">
    <source>
        <dbReference type="EMBL" id="MQM73101.1"/>
    </source>
</evidence>
<protein>
    <submittedName>
        <fullName evidence="1">DUF4364 family protein</fullName>
    </submittedName>
</protein>
<sequence length="173" mass="19989">MANFQHKTEDKLIILYVLNKIKTGLSREQLAYIIVQNLQMRYIDIQVDIDELIGEDLIHDESADAKLLITPDGTEMVKQLGDRVPEFTREMLSAFIKNNKSKIFKETRTDATYEEVSPDDYQVTLSLIENNINLMRLTVSCPDKAQALALCDHWKRYTQEIYASVMQSLIESK</sequence>
<accession>A0A6L5GS53</accession>
<reference evidence="1" key="1">
    <citation type="journal article" date="2020" name="Appl. Environ. Microbiol.">
        <title>Medium-Chain Fatty Acid Synthesis by 'Candidatus Weimeria bifida' gen. nov., sp. nov., and 'Candidatus Pseudoramibacter fermentans' sp. nov.</title>
        <authorList>
            <person name="Scarborough M.J."/>
            <person name="Myers K.S."/>
            <person name="Donohue T.J."/>
            <person name="Noguera D.R."/>
        </authorList>
    </citation>
    <scope>NUCLEOTIDE SEQUENCE</scope>
    <source>
        <strain evidence="1">EUB1.1</strain>
    </source>
</reference>
<dbReference type="Pfam" id="PF14277">
    <property type="entry name" value="DUF4364"/>
    <property type="match status" value="1"/>
</dbReference>
<proteinExistence type="predicted"/>
<comment type="caution">
    <text evidence="1">The sequence shown here is derived from an EMBL/GenBank/DDBJ whole genome shotgun (WGS) entry which is preliminary data.</text>
</comment>
<keyword evidence="2" id="KW-1185">Reference proteome</keyword>
<dbReference type="InterPro" id="IPR025374">
    <property type="entry name" value="DUF4364"/>
</dbReference>
<name>A0A6L5GS53_9FIRM</name>